<sequence length="62" mass="6513">MFSAGGDIAVLGDGRVPFALRAAALRSIVTLFAEVFAPRLAAGRLGYASPWKQAEGQSFECP</sequence>
<evidence type="ECO:0000313" key="1">
    <source>
        <dbReference type="EMBL" id="TVZ02327.1"/>
    </source>
</evidence>
<reference evidence="1 2" key="1">
    <citation type="submission" date="2018-11" db="EMBL/GenBank/DDBJ databases">
        <title>Trebonia kvetii gen.nov., sp.nov., a novel acidophilic actinobacterium, and proposal of the new actinobacterial family Treboniaceae fam. nov.</title>
        <authorList>
            <person name="Rapoport D."/>
            <person name="Sagova-Mareckova M."/>
            <person name="Sedlacek I."/>
            <person name="Provaznik J."/>
            <person name="Kralova S."/>
            <person name="Pavlinic D."/>
            <person name="Benes V."/>
            <person name="Kopecky J."/>
        </authorList>
    </citation>
    <scope>NUCLEOTIDE SEQUENCE [LARGE SCALE GENOMIC DNA]</scope>
    <source>
        <strain evidence="1 2">15Tr583</strain>
    </source>
</reference>
<dbReference type="Proteomes" id="UP000460272">
    <property type="component" value="Unassembled WGS sequence"/>
</dbReference>
<evidence type="ECO:0000313" key="2">
    <source>
        <dbReference type="Proteomes" id="UP000460272"/>
    </source>
</evidence>
<organism evidence="1 2">
    <name type="scientific">Trebonia kvetii</name>
    <dbReference type="NCBI Taxonomy" id="2480626"/>
    <lineage>
        <taxon>Bacteria</taxon>
        <taxon>Bacillati</taxon>
        <taxon>Actinomycetota</taxon>
        <taxon>Actinomycetes</taxon>
        <taxon>Streptosporangiales</taxon>
        <taxon>Treboniaceae</taxon>
        <taxon>Trebonia</taxon>
    </lineage>
</organism>
<accession>A0A6P2BUF3</accession>
<dbReference type="AlphaFoldDB" id="A0A6P2BUF3"/>
<proteinExistence type="predicted"/>
<dbReference type="EMBL" id="RPFW01000005">
    <property type="protein sequence ID" value="TVZ02327.1"/>
    <property type="molecule type" value="Genomic_DNA"/>
</dbReference>
<keyword evidence="2" id="KW-1185">Reference proteome</keyword>
<dbReference type="OrthoDB" id="3375285at2"/>
<gene>
    <name evidence="1" type="ORF">EAS64_26310</name>
</gene>
<dbReference type="RefSeq" id="WP_145857222.1">
    <property type="nucleotide sequence ID" value="NZ_RPFW01000005.1"/>
</dbReference>
<name>A0A6P2BUF3_9ACTN</name>
<comment type="caution">
    <text evidence="1">The sequence shown here is derived from an EMBL/GenBank/DDBJ whole genome shotgun (WGS) entry which is preliminary data.</text>
</comment>
<protein>
    <submittedName>
        <fullName evidence="1">Uncharacterized protein</fullName>
    </submittedName>
</protein>